<organism evidence="10 11">
    <name type="scientific">Acerihabitans arboris</name>
    <dbReference type="NCBI Taxonomy" id="2691583"/>
    <lineage>
        <taxon>Bacteria</taxon>
        <taxon>Pseudomonadati</taxon>
        <taxon>Pseudomonadota</taxon>
        <taxon>Gammaproteobacteria</taxon>
        <taxon>Enterobacterales</taxon>
        <taxon>Pectobacteriaceae</taxon>
        <taxon>Acerihabitans</taxon>
    </lineage>
</organism>
<reference evidence="10 11" key="1">
    <citation type="submission" date="2019-12" db="EMBL/GenBank/DDBJ databases">
        <authorList>
            <person name="Lee S.D."/>
        </authorList>
    </citation>
    <scope>NUCLEOTIDE SEQUENCE [LARGE SCALE GENOMIC DNA]</scope>
    <source>
        <strain evidence="10 11">SAP-6</strain>
    </source>
</reference>
<dbReference type="Pfam" id="PF02518">
    <property type="entry name" value="HATPase_c"/>
    <property type="match status" value="1"/>
</dbReference>
<keyword evidence="11" id="KW-1185">Reference proteome</keyword>
<dbReference type="SUPFAM" id="SSF49785">
    <property type="entry name" value="Galactose-binding domain-like"/>
    <property type="match status" value="1"/>
</dbReference>
<dbReference type="PANTHER" id="PTHR24421:SF10">
    <property type="entry name" value="NITRATE_NITRITE SENSOR PROTEIN NARQ"/>
    <property type="match status" value="1"/>
</dbReference>
<evidence type="ECO:0000256" key="5">
    <source>
        <dbReference type="ARBA" id="ARBA00022777"/>
    </source>
</evidence>
<dbReference type="EMBL" id="WUBS01000002">
    <property type="protein sequence ID" value="NDL61873.1"/>
    <property type="molecule type" value="Genomic_DNA"/>
</dbReference>
<evidence type="ECO:0000256" key="1">
    <source>
        <dbReference type="ARBA" id="ARBA00000085"/>
    </source>
</evidence>
<feature type="domain" description="Histidine kinase" evidence="9">
    <location>
        <begin position="405"/>
        <end position="590"/>
    </location>
</feature>
<keyword evidence="8" id="KW-0732">Signal</keyword>
<dbReference type="GO" id="GO:0000160">
    <property type="term" value="P:phosphorelay signal transduction system"/>
    <property type="evidence" value="ECO:0007669"/>
    <property type="project" value="UniProtKB-KW"/>
</dbReference>
<dbReference type="InterPro" id="IPR050482">
    <property type="entry name" value="Sensor_HK_TwoCompSys"/>
</dbReference>
<keyword evidence="5" id="KW-0418">Kinase</keyword>
<dbReference type="InterPro" id="IPR005467">
    <property type="entry name" value="His_kinase_dom"/>
</dbReference>
<dbReference type="GO" id="GO:0004673">
    <property type="term" value="F:protein histidine kinase activity"/>
    <property type="evidence" value="ECO:0007669"/>
    <property type="project" value="UniProtKB-EC"/>
</dbReference>
<evidence type="ECO:0000256" key="3">
    <source>
        <dbReference type="ARBA" id="ARBA00022553"/>
    </source>
</evidence>
<dbReference type="AlphaFoldDB" id="A0A845SAP5"/>
<evidence type="ECO:0000256" key="8">
    <source>
        <dbReference type="SAM" id="SignalP"/>
    </source>
</evidence>
<evidence type="ECO:0000256" key="2">
    <source>
        <dbReference type="ARBA" id="ARBA00012438"/>
    </source>
</evidence>
<dbReference type="InterPro" id="IPR008979">
    <property type="entry name" value="Galactose-bd-like_sf"/>
</dbReference>
<keyword evidence="7" id="KW-1133">Transmembrane helix</keyword>
<dbReference type="Proteomes" id="UP000461443">
    <property type="component" value="Unassembled WGS sequence"/>
</dbReference>
<dbReference type="SMART" id="SM00387">
    <property type="entry name" value="HATPase_c"/>
    <property type="match status" value="1"/>
</dbReference>
<name>A0A845SAP5_9GAMM</name>
<comment type="catalytic activity">
    <reaction evidence="1">
        <text>ATP + protein L-histidine = ADP + protein N-phospho-L-histidine.</text>
        <dbReference type="EC" id="2.7.13.3"/>
    </reaction>
</comment>
<dbReference type="Gene3D" id="3.30.565.10">
    <property type="entry name" value="Histidine kinase-like ATPase, C-terminal domain"/>
    <property type="match status" value="1"/>
</dbReference>
<evidence type="ECO:0000259" key="9">
    <source>
        <dbReference type="PROSITE" id="PS50109"/>
    </source>
</evidence>
<keyword evidence="3" id="KW-0597">Phosphoprotein</keyword>
<dbReference type="SUPFAM" id="SSF55874">
    <property type="entry name" value="ATPase domain of HSP90 chaperone/DNA topoisomerase II/histidine kinase"/>
    <property type="match status" value="1"/>
</dbReference>
<evidence type="ECO:0000256" key="4">
    <source>
        <dbReference type="ARBA" id="ARBA00022679"/>
    </source>
</evidence>
<dbReference type="InterPro" id="IPR036890">
    <property type="entry name" value="HATPase_C_sf"/>
</dbReference>
<feature type="transmembrane region" description="Helical" evidence="7">
    <location>
        <begin position="365"/>
        <end position="386"/>
    </location>
</feature>
<keyword evidence="7" id="KW-0812">Transmembrane</keyword>
<evidence type="ECO:0000313" key="11">
    <source>
        <dbReference type="Proteomes" id="UP000461443"/>
    </source>
</evidence>
<keyword evidence="6" id="KW-0902">Two-component regulatory system</keyword>
<dbReference type="RefSeq" id="WP_162364547.1">
    <property type="nucleotide sequence ID" value="NZ_WUBS01000002.1"/>
</dbReference>
<feature type="signal peptide" evidence="8">
    <location>
        <begin position="1"/>
        <end position="21"/>
    </location>
</feature>
<dbReference type="PROSITE" id="PS50109">
    <property type="entry name" value="HIS_KIN"/>
    <property type="match status" value="1"/>
</dbReference>
<accession>A0A845SAP5</accession>
<feature type="transmembrane region" description="Helical" evidence="7">
    <location>
        <begin position="216"/>
        <end position="234"/>
    </location>
</feature>
<evidence type="ECO:0000313" key="10">
    <source>
        <dbReference type="EMBL" id="NDL61873.1"/>
    </source>
</evidence>
<dbReference type="InterPro" id="IPR003594">
    <property type="entry name" value="HATPase_dom"/>
</dbReference>
<dbReference type="Gene3D" id="2.60.120.260">
    <property type="entry name" value="Galactose-binding domain-like"/>
    <property type="match status" value="1"/>
</dbReference>
<keyword evidence="4" id="KW-0808">Transferase</keyword>
<dbReference type="CDD" id="cd16917">
    <property type="entry name" value="HATPase_UhpB-NarQ-NarX-like"/>
    <property type="match status" value="1"/>
</dbReference>
<proteinExistence type="predicted"/>
<dbReference type="EC" id="2.7.13.3" evidence="2"/>
<sequence length="590" mass="65621">MWSWCATALLLPLLSSLALLADAAAPLDIDPDEPHNTVLLDRAEFIINSDCTPPARHGATVTLPDNWRLRAPTLNGIAWYRLAFHLDSLPEQPLALYLPHLSVAGEIWLNGSLLNPGVRFNDIAGRHVVPMNESPLYIVLPAGLFRNGDNQLAVRLEGDSALRSGLSAIRLGPALSLRAVWFERYLLQVIVPYVLLVLIAGSLCFLVAYTWRQRRLFIIQFALLASLATLLAYLADLAIPLGAQEALRVIITTIMYWALCVAGYRLSGARLRWFPPLLHGLTLLTIIIVIATMIVGEATDRTWLITWPHVAFRLVPIGLLLARGLKTRSVKLIALSSTGLLWTLTVAQSYLIIMEWLPWDSFRWSFVGALPFCIVMIYFFAERFIIDREGSQIEKRAAIVAERARILQDMHDGMGAQLITALRLARRHDSDPEELARHIEESLQDLRLIIDSLDLTEHDLLPLLGNLRFRLQPRLSALGINLEWDVSPIPSLNYLTPESALSILRIVQEAINNALQHAQPSRIRIEIKPVGEEVVIRVSDDGHGMLPEIVRPGSHGLAGMHSRANKLGARLTIQGGPAGTEIVLYLPLFG</sequence>
<feature type="transmembrane region" description="Helical" evidence="7">
    <location>
        <begin position="185"/>
        <end position="209"/>
    </location>
</feature>
<feature type="transmembrane region" description="Helical" evidence="7">
    <location>
        <begin position="302"/>
        <end position="321"/>
    </location>
</feature>
<comment type="caution">
    <text evidence="10">The sequence shown here is derived from an EMBL/GenBank/DDBJ whole genome shotgun (WGS) entry which is preliminary data.</text>
</comment>
<keyword evidence="7" id="KW-0472">Membrane</keyword>
<evidence type="ECO:0000256" key="7">
    <source>
        <dbReference type="SAM" id="Phobius"/>
    </source>
</evidence>
<gene>
    <name evidence="10" type="ORF">GRH90_03735</name>
</gene>
<dbReference type="PANTHER" id="PTHR24421">
    <property type="entry name" value="NITRATE/NITRITE SENSOR PROTEIN NARX-RELATED"/>
    <property type="match status" value="1"/>
</dbReference>
<evidence type="ECO:0000256" key="6">
    <source>
        <dbReference type="ARBA" id="ARBA00023012"/>
    </source>
</evidence>
<feature type="transmembrane region" description="Helical" evidence="7">
    <location>
        <begin position="276"/>
        <end position="296"/>
    </location>
</feature>
<protein>
    <recommendedName>
        <fullName evidence="2">histidine kinase</fullName>
        <ecNumber evidence="2">2.7.13.3</ecNumber>
    </recommendedName>
</protein>
<feature type="chain" id="PRO_5032683458" description="histidine kinase" evidence="8">
    <location>
        <begin position="22"/>
        <end position="590"/>
    </location>
</feature>
<reference evidence="10 11" key="2">
    <citation type="submission" date="2020-02" db="EMBL/GenBank/DDBJ databases">
        <title>The new genus of Enterobacteriales.</title>
        <authorList>
            <person name="Kim I.S."/>
        </authorList>
    </citation>
    <scope>NUCLEOTIDE SEQUENCE [LARGE SCALE GENOMIC DNA]</scope>
    <source>
        <strain evidence="10 11">SAP-6</strain>
    </source>
</reference>
<feature type="transmembrane region" description="Helical" evidence="7">
    <location>
        <begin position="333"/>
        <end position="353"/>
    </location>
</feature>
<feature type="transmembrane region" description="Helical" evidence="7">
    <location>
        <begin position="246"/>
        <end position="264"/>
    </location>
</feature>